<dbReference type="AlphaFoldDB" id="A0A4P9C3N0"/>
<proteinExistence type="predicted"/>
<name>A0A4P9C3N0_EUBML</name>
<dbReference type="Gene3D" id="3.40.50.360">
    <property type="match status" value="1"/>
</dbReference>
<dbReference type="InterPro" id="IPR047964">
    <property type="entry name" value="EFR1-like"/>
</dbReference>
<feature type="domain" description="4Fe-4S ferredoxin-type" evidence="4">
    <location>
        <begin position="215"/>
        <end position="237"/>
    </location>
</feature>
<dbReference type="RefSeq" id="WP_096919339.1">
    <property type="nucleotide sequence ID" value="NZ_CP029487.1"/>
</dbReference>
<dbReference type="InterPro" id="IPR029039">
    <property type="entry name" value="Flavoprotein-like_sf"/>
</dbReference>
<dbReference type="EMBL" id="CP029487">
    <property type="protein sequence ID" value="QCT69863.1"/>
    <property type="molecule type" value="Genomic_DNA"/>
</dbReference>
<evidence type="ECO:0000313" key="5">
    <source>
        <dbReference type="EMBL" id="QCT69863.1"/>
    </source>
</evidence>
<evidence type="ECO:0000259" key="4">
    <source>
        <dbReference type="PROSITE" id="PS51379"/>
    </source>
</evidence>
<dbReference type="PROSITE" id="PS51379">
    <property type="entry name" value="4FE4S_FER_2"/>
    <property type="match status" value="2"/>
</dbReference>
<evidence type="ECO:0000256" key="2">
    <source>
        <dbReference type="ARBA" id="ARBA00023004"/>
    </source>
</evidence>
<dbReference type="SUPFAM" id="SSF52218">
    <property type="entry name" value="Flavoproteins"/>
    <property type="match status" value="1"/>
</dbReference>
<accession>A0A4P9C3N0</accession>
<dbReference type="GO" id="GO:0046872">
    <property type="term" value="F:metal ion binding"/>
    <property type="evidence" value="ECO:0007669"/>
    <property type="project" value="UniProtKB-KW"/>
</dbReference>
<dbReference type="KEGG" id="emt:CPZ25_000595"/>
<dbReference type="PROSITE" id="PS00198">
    <property type="entry name" value="4FE4S_FER_1"/>
    <property type="match status" value="1"/>
</dbReference>
<protein>
    <submittedName>
        <fullName evidence="5">Flavodoxin</fullName>
    </submittedName>
</protein>
<dbReference type="GO" id="GO:0051536">
    <property type="term" value="F:iron-sulfur cluster binding"/>
    <property type="evidence" value="ECO:0007669"/>
    <property type="project" value="UniProtKB-KW"/>
</dbReference>
<dbReference type="NCBIfam" id="NF038196">
    <property type="entry name" value="ferrodoxin_EFR1"/>
    <property type="match status" value="1"/>
</dbReference>
<keyword evidence="3" id="KW-0411">Iron-sulfur</keyword>
<evidence type="ECO:0000313" key="6">
    <source>
        <dbReference type="Proteomes" id="UP000218387"/>
    </source>
</evidence>
<reference evidence="5 6" key="1">
    <citation type="submission" date="2018-05" db="EMBL/GenBank/DDBJ databases">
        <title>Genome comparison of Eubacterium sp.</title>
        <authorList>
            <person name="Feng Y."/>
            <person name="Sanchez-Andrea I."/>
            <person name="Stams A.J.M."/>
            <person name="De Vos W.M."/>
        </authorList>
    </citation>
    <scope>NUCLEOTIDE SEQUENCE [LARGE SCALE GENOMIC DNA]</scope>
    <source>
        <strain evidence="5 6">YI</strain>
    </source>
</reference>
<dbReference type="InterPro" id="IPR017900">
    <property type="entry name" value="4Fe4S_Fe_S_CS"/>
</dbReference>
<sequence length="262" mass="28937">MILYFSGTGNSAYTAKRIGREIQDEALDLFDKIRNHDHSALSSKRLWVVAAPTYAWRIPRVVSDWLMKTELEGARDIYFVLTCGGGIGNAGAYLKRLSEAKGLRYRGCAEVRMPENYIALYDAPGREEALALIDKAEAPISAIARRIGEGAVLPGPSATFKDKIQSGLVNDVFYPVVVHASKFRVTGACISCGKCEAVCPLSNIRMENGRPRWGKRCTHCMACICRCPKEAIEYGKHSEGQPRYVCPKTVEAPVYKNNEAAQ</sequence>
<keyword evidence="1" id="KW-0479">Metal-binding</keyword>
<feature type="domain" description="4Fe-4S ferredoxin-type" evidence="4">
    <location>
        <begin position="181"/>
        <end position="209"/>
    </location>
</feature>
<evidence type="ECO:0000256" key="1">
    <source>
        <dbReference type="ARBA" id="ARBA00022723"/>
    </source>
</evidence>
<keyword evidence="6" id="KW-1185">Reference proteome</keyword>
<keyword evidence="2" id="KW-0408">Iron</keyword>
<dbReference type="Gene3D" id="3.30.70.20">
    <property type="match status" value="1"/>
</dbReference>
<dbReference type="Pfam" id="PF13187">
    <property type="entry name" value="Fer4_9"/>
    <property type="match status" value="1"/>
</dbReference>
<dbReference type="SUPFAM" id="SSF54862">
    <property type="entry name" value="4Fe-4S ferredoxins"/>
    <property type="match status" value="1"/>
</dbReference>
<organism evidence="5 6">
    <name type="scientific">Eubacterium maltosivorans</name>
    <dbReference type="NCBI Taxonomy" id="2041044"/>
    <lineage>
        <taxon>Bacteria</taxon>
        <taxon>Bacillati</taxon>
        <taxon>Bacillota</taxon>
        <taxon>Clostridia</taxon>
        <taxon>Eubacteriales</taxon>
        <taxon>Eubacteriaceae</taxon>
        <taxon>Eubacterium</taxon>
    </lineage>
</organism>
<gene>
    <name evidence="5" type="ORF">CPZ25_000595</name>
</gene>
<dbReference type="InterPro" id="IPR017896">
    <property type="entry name" value="4Fe4S_Fe-S-bd"/>
</dbReference>
<dbReference type="Proteomes" id="UP000218387">
    <property type="component" value="Chromosome"/>
</dbReference>
<evidence type="ECO:0000256" key="3">
    <source>
        <dbReference type="ARBA" id="ARBA00023014"/>
    </source>
</evidence>